<dbReference type="RefSeq" id="WP_084234515.1">
    <property type="nucleotide sequence ID" value="NZ_FWXW01000004.1"/>
</dbReference>
<dbReference type="PANTHER" id="PTHR33516">
    <property type="entry name" value="LEXA REPRESSOR"/>
    <property type="match status" value="1"/>
</dbReference>
<evidence type="ECO:0000256" key="3">
    <source>
        <dbReference type="ARBA" id="ARBA00022705"/>
    </source>
</evidence>
<dbReference type="OrthoDB" id="9802364at2"/>
<dbReference type="InterPro" id="IPR006197">
    <property type="entry name" value="Peptidase_S24_LexA"/>
</dbReference>
<organism evidence="14 15">
    <name type="scientific">Papillibacter cinnamivorans DSM 12816</name>
    <dbReference type="NCBI Taxonomy" id="1122930"/>
    <lineage>
        <taxon>Bacteria</taxon>
        <taxon>Bacillati</taxon>
        <taxon>Bacillota</taxon>
        <taxon>Clostridia</taxon>
        <taxon>Eubacteriales</taxon>
        <taxon>Oscillospiraceae</taxon>
        <taxon>Papillibacter</taxon>
    </lineage>
</organism>
<evidence type="ECO:0000259" key="13">
    <source>
        <dbReference type="Pfam" id="PF00717"/>
    </source>
</evidence>
<keyword evidence="5 12" id="KW-0378">Hydrolase</keyword>
<keyword evidence="4" id="KW-0227">DNA damage</keyword>
<sequence length="200" mass="22561">MRSKSTELMSQIREYIERYFDRYSSTPTVREIAGAMHIATSSAHRYLVTMAKRTMISYENGILSTAKIEMMTPQVNHAAIVGSIPCGTPEEKEAQIEEYIPLSVSVFGSGSFYVLRASGDSMIEAQIDDGDLVIIREQEKANLGDIVVALTNEEKNTLKRLCYDNDKESYYLHPENKELDDIYVKELRVQGIATHVIKAL</sequence>
<reference evidence="14 15" key="1">
    <citation type="submission" date="2017-04" db="EMBL/GenBank/DDBJ databases">
        <authorList>
            <person name="Afonso C.L."/>
            <person name="Miller P.J."/>
            <person name="Scott M.A."/>
            <person name="Spackman E."/>
            <person name="Goraichik I."/>
            <person name="Dimitrov K.M."/>
            <person name="Suarez D.L."/>
            <person name="Swayne D.E."/>
        </authorList>
    </citation>
    <scope>NUCLEOTIDE SEQUENCE [LARGE SCALE GENOMIC DNA]</scope>
    <source>
        <strain evidence="14 15">DSM 12816</strain>
    </source>
</reference>
<evidence type="ECO:0000313" key="15">
    <source>
        <dbReference type="Proteomes" id="UP000192790"/>
    </source>
</evidence>
<feature type="domain" description="Peptidase S24/S26A/S26B/S26C" evidence="13">
    <location>
        <begin position="80"/>
        <end position="192"/>
    </location>
</feature>
<evidence type="ECO:0000313" key="14">
    <source>
        <dbReference type="EMBL" id="SMC61822.1"/>
    </source>
</evidence>
<keyword evidence="6 12" id="KW-0068">Autocatalytic cleavage</keyword>
<dbReference type="CDD" id="cd06529">
    <property type="entry name" value="S24_LexA-like"/>
    <property type="match status" value="1"/>
</dbReference>
<dbReference type="PRINTS" id="PR00726">
    <property type="entry name" value="LEXASERPTASE"/>
</dbReference>
<evidence type="ECO:0000256" key="9">
    <source>
        <dbReference type="ARBA" id="ARBA00023163"/>
    </source>
</evidence>
<comment type="similarity">
    <text evidence="1 12">Belongs to the peptidase S24 family.</text>
</comment>
<proteinExistence type="inferred from homology"/>
<name>A0A1W2AMT0_9FIRM</name>
<accession>A0A1W2AMT0</accession>
<dbReference type="Pfam" id="PF00717">
    <property type="entry name" value="Peptidase_S24"/>
    <property type="match status" value="1"/>
</dbReference>
<dbReference type="InterPro" id="IPR015927">
    <property type="entry name" value="Peptidase_S24_S26A/B/C"/>
</dbReference>
<evidence type="ECO:0000256" key="6">
    <source>
        <dbReference type="ARBA" id="ARBA00022813"/>
    </source>
</evidence>
<dbReference type="InterPro" id="IPR050077">
    <property type="entry name" value="LexA_repressor"/>
</dbReference>
<keyword evidence="11" id="KW-0742">SOS response</keyword>
<dbReference type="AlphaFoldDB" id="A0A1W2AMT0"/>
<evidence type="ECO:0000256" key="12">
    <source>
        <dbReference type="RuleBase" id="RU003991"/>
    </source>
</evidence>
<evidence type="ECO:0000256" key="8">
    <source>
        <dbReference type="ARBA" id="ARBA00023125"/>
    </source>
</evidence>
<evidence type="ECO:0000256" key="5">
    <source>
        <dbReference type="ARBA" id="ARBA00022801"/>
    </source>
</evidence>
<dbReference type="GO" id="GO:0006260">
    <property type="term" value="P:DNA replication"/>
    <property type="evidence" value="ECO:0007669"/>
    <property type="project" value="UniProtKB-KW"/>
</dbReference>
<evidence type="ECO:0000256" key="1">
    <source>
        <dbReference type="ARBA" id="ARBA00007484"/>
    </source>
</evidence>
<dbReference type="Proteomes" id="UP000192790">
    <property type="component" value="Unassembled WGS sequence"/>
</dbReference>
<dbReference type="GO" id="GO:0004252">
    <property type="term" value="F:serine-type endopeptidase activity"/>
    <property type="evidence" value="ECO:0007669"/>
    <property type="project" value="InterPro"/>
</dbReference>
<keyword evidence="8" id="KW-0238">DNA-binding</keyword>
<evidence type="ECO:0000256" key="11">
    <source>
        <dbReference type="ARBA" id="ARBA00023236"/>
    </source>
</evidence>
<dbReference type="GO" id="GO:0045892">
    <property type="term" value="P:negative regulation of DNA-templated transcription"/>
    <property type="evidence" value="ECO:0007669"/>
    <property type="project" value="InterPro"/>
</dbReference>
<dbReference type="InterPro" id="IPR036286">
    <property type="entry name" value="LexA/Signal_pep-like_sf"/>
</dbReference>
<gene>
    <name evidence="14" type="ORF">SAMN02745168_1833</name>
</gene>
<keyword evidence="2" id="KW-0678">Repressor</keyword>
<keyword evidence="10" id="KW-0234">DNA repair</keyword>
<evidence type="ECO:0000256" key="2">
    <source>
        <dbReference type="ARBA" id="ARBA00022491"/>
    </source>
</evidence>
<protein>
    <submittedName>
        <fullName evidence="14">Repressor LexA</fullName>
    </submittedName>
</protein>
<keyword evidence="9" id="KW-0804">Transcription</keyword>
<evidence type="ECO:0000256" key="10">
    <source>
        <dbReference type="ARBA" id="ARBA00023204"/>
    </source>
</evidence>
<evidence type="ECO:0000256" key="4">
    <source>
        <dbReference type="ARBA" id="ARBA00022763"/>
    </source>
</evidence>
<keyword evidence="15" id="KW-1185">Reference proteome</keyword>
<keyword evidence="7" id="KW-0805">Transcription regulation</keyword>
<dbReference type="PANTHER" id="PTHR33516:SF2">
    <property type="entry name" value="LEXA REPRESSOR-RELATED"/>
    <property type="match status" value="1"/>
</dbReference>
<dbReference type="SUPFAM" id="SSF51306">
    <property type="entry name" value="LexA/Signal peptidase"/>
    <property type="match status" value="1"/>
</dbReference>
<dbReference type="Gene3D" id="1.10.10.10">
    <property type="entry name" value="Winged helix-like DNA-binding domain superfamily/Winged helix DNA-binding domain"/>
    <property type="match status" value="1"/>
</dbReference>
<dbReference type="NCBIfam" id="TIGR00498">
    <property type="entry name" value="lexA"/>
    <property type="match status" value="1"/>
</dbReference>
<dbReference type="GO" id="GO:0009432">
    <property type="term" value="P:SOS response"/>
    <property type="evidence" value="ECO:0007669"/>
    <property type="project" value="UniProtKB-KW"/>
</dbReference>
<dbReference type="Gene3D" id="2.10.109.10">
    <property type="entry name" value="Umud Fragment, subunit A"/>
    <property type="match status" value="1"/>
</dbReference>
<dbReference type="GO" id="GO:0003677">
    <property type="term" value="F:DNA binding"/>
    <property type="evidence" value="ECO:0007669"/>
    <property type="project" value="UniProtKB-KW"/>
</dbReference>
<keyword evidence="3" id="KW-0235">DNA replication</keyword>
<dbReference type="GO" id="GO:0006281">
    <property type="term" value="P:DNA repair"/>
    <property type="evidence" value="ECO:0007669"/>
    <property type="project" value="UniProtKB-KW"/>
</dbReference>
<dbReference type="STRING" id="1122930.SAMN02745168_1833"/>
<dbReference type="InterPro" id="IPR036388">
    <property type="entry name" value="WH-like_DNA-bd_sf"/>
</dbReference>
<dbReference type="InterPro" id="IPR006200">
    <property type="entry name" value="LexA"/>
</dbReference>
<evidence type="ECO:0000256" key="7">
    <source>
        <dbReference type="ARBA" id="ARBA00023015"/>
    </source>
</evidence>
<dbReference type="EMBL" id="FWXW01000004">
    <property type="protein sequence ID" value="SMC61822.1"/>
    <property type="molecule type" value="Genomic_DNA"/>
</dbReference>
<dbReference type="InterPro" id="IPR039418">
    <property type="entry name" value="LexA-like"/>
</dbReference>